<dbReference type="SUPFAM" id="SSF47413">
    <property type="entry name" value="lambda repressor-like DNA-binding domains"/>
    <property type="match status" value="1"/>
</dbReference>
<protein>
    <submittedName>
        <fullName evidence="2">Transcriptional regulator</fullName>
    </submittedName>
</protein>
<name>A0A7R7DQJ4_9ACTN</name>
<evidence type="ECO:0000313" key="2">
    <source>
        <dbReference type="EMBL" id="BCJ36055.1"/>
    </source>
</evidence>
<sequence length="404" mass="43371">MARESYLPDDRPIVGERIRTWRRYRGMPLKTLAGLAGISVGLLSEVENGKRILDRRSQLTAVAAALQVSTADLTDQPGAPLFPEHAAALATVPAVRSALVLLALDDEHTAGRDLATLRRDTDALQPLRAAARYDKIGPLLPDLLRDLGARSRTGTAAQRREALRLMVRATYCATYTLKYLGHRDLAMTAAQACGRAATELAEPAYLGLAAFTRLHSLPPETKTITGRLAGEAADRLQPHLANADTAQVYGMLHLSAAFAAAVTERADDTRAHLAEADAVAARTGEGEFAGLCFGPTNIGFWRVAIAVELGEGGRVDEIAREIRPEAVDSASRRASFFADLGRGYAQGGADARAVEAFCVAERLAPQRIRASTTVRETVGDILRRARREAGGQQLRALARRVGVV</sequence>
<feature type="domain" description="HTH cro/C1-type" evidence="1">
    <location>
        <begin position="18"/>
        <end position="73"/>
    </location>
</feature>
<evidence type="ECO:0000313" key="3">
    <source>
        <dbReference type="Proteomes" id="UP000611640"/>
    </source>
</evidence>
<dbReference type="KEGG" id="atl:Athai_35580"/>
<dbReference type="SMART" id="SM00530">
    <property type="entry name" value="HTH_XRE"/>
    <property type="match status" value="1"/>
</dbReference>
<dbReference type="RefSeq" id="WP_203962478.1">
    <property type="nucleotide sequence ID" value="NZ_AP023355.1"/>
</dbReference>
<gene>
    <name evidence="2" type="ORF">Athai_35580</name>
</gene>
<dbReference type="GO" id="GO:0003677">
    <property type="term" value="F:DNA binding"/>
    <property type="evidence" value="ECO:0007669"/>
    <property type="project" value="InterPro"/>
</dbReference>
<dbReference type="InterPro" id="IPR010982">
    <property type="entry name" value="Lambda_DNA-bd_dom_sf"/>
</dbReference>
<dbReference type="AlphaFoldDB" id="A0A7R7DQJ4"/>
<reference evidence="2 3" key="1">
    <citation type="submission" date="2020-08" db="EMBL/GenBank/DDBJ databases">
        <title>Whole genome shotgun sequence of Actinocatenispora thailandica NBRC 105041.</title>
        <authorList>
            <person name="Komaki H."/>
            <person name="Tamura T."/>
        </authorList>
    </citation>
    <scope>NUCLEOTIDE SEQUENCE [LARGE SCALE GENOMIC DNA]</scope>
    <source>
        <strain evidence="2 3">NBRC 105041</strain>
    </source>
</reference>
<dbReference type="EMBL" id="AP023355">
    <property type="protein sequence ID" value="BCJ36055.1"/>
    <property type="molecule type" value="Genomic_DNA"/>
</dbReference>
<dbReference type="Pfam" id="PF13560">
    <property type="entry name" value="HTH_31"/>
    <property type="match status" value="1"/>
</dbReference>
<dbReference type="Gene3D" id="1.10.260.40">
    <property type="entry name" value="lambda repressor-like DNA-binding domains"/>
    <property type="match status" value="1"/>
</dbReference>
<accession>A0A7R7DQJ4</accession>
<evidence type="ECO:0000259" key="1">
    <source>
        <dbReference type="PROSITE" id="PS50943"/>
    </source>
</evidence>
<keyword evidence="3" id="KW-1185">Reference proteome</keyword>
<dbReference type="InterPro" id="IPR001387">
    <property type="entry name" value="Cro/C1-type_HTH"/>
</dbReference>
<organism evidence="2 3">
    <name type="scientific">Actinocatenispora thailandica</name>
    <dbReference type="NCBI Taxonomy" id="227318"/>
    <lineage>
        <taxon>Bacteria</taxon>
        <taxon>Bacillati</taxon>
        <taxon>Actinomycetota</taxon>
        <taxon>Actinomycetes</taxon>
        <taxon>Micromonosporales</taxon>
        <taxon>Micromonosporaceae</taxon>
        <taxon>Actinocatenispora</taxon>
    </lineage>
</organism>
<dbReference type="CDD" id="cd00093">
    <property type="entry name" value="HTH_XRE"/>
    <property type="match status" value="1"/>
</dbReference>
<dbReference type="PROSITE" id="PS50943">
    <property type="entry name" value="HTH_CROC1"/>
    <property type="match status" value="1"/>
</dbReference>
<proteinExistence type="predicted"/>
<dbReference type="Proteomes" id="UP000611640">
    <property type="component" value="Chromosome"/>
</dbReference>